<accession>A0ABT0KIH0</accession>
<keyword evidence="3" id="KW-0378">Hydrolase</keyword>
<dbReference type="Proteomes" id="UP001165275">
    <property type="component" value="Unassembled WGS sequence"/>
</dbReference>
<keyword evidence="4" id="KW-1185">Reference proteome</keyword>
<keyword evidence="1" id="KW-0732">Signal</keyword>
<evidence type="ECO:0000313" key="3">
    <source>
        <dbReference type="EMBL" id="MCL1031737.1"/>
    </source>
</evidence>
<dbReference type="Pfam" id="PF03372">
    <property type="entry name" value="Exo_endo_phos"/>
    <property type="match status" value="1"/>
</dbReference>
<gene>
    <name evidence="3" type="ORF">KAJ71_22315</name>
</gene>
<dbReference type="GO" id="GO:0004519">
    <property type="term" value="F:endonuclease activity"/>
    <property type="evidence" value="ECO:0007669"/>
    <property type="project" value="UniProtKB-KW"/>
</dbReference>
<dbReference type="RefSeq" id="WP_248947672.1">
    <property type="nucleotide sequence ID" value="NZ_CBCSGY010000020.1"/>
</dbReference>
<dbReference type="InterPro" id="IPR051916">
    <property type="entry name" value="GPI-anchor_lipid_remodeler"/>
</dbReference>
<dbReference type="Gene3D" id="3.60.10.10">
    <property type="entry name" value="Endonuclease/exonuclease/phosphatase"/>
    <property type="match status" value="1"/>
</dbReference>
<proteinExistence type="predicted"/>
<name>A0ABT0KIH0_9GAMM</name>
<comment type="caution">
    <text evidence="3">The sequence shown here is derived from an EMBL/GenBank/DDBJ whole genome shotgun (WGS) entry which is preliminary data.</text>
</comment>
<keyword evidence="3" id="KW-0255">Endonuclease</keyword>
<evidence type="ECO:0000256" key="1">
    <source>
        <dbReference type="SAM" id="SignalP"/>
    </source>
</evidence>
<feature type="signal peptide" evidence="1">
    <location>
        <begin position="1"/>
        <end position="26"/>
    </location>
</feature>
<protein>
    <submittedName>
        <fullName evidence="3">Endonuclease/exonuclease/phosphatase family protein</fullName>
    </submittedName>
</protein>
<sequence length="306" mass="35243">MNKLKLMTLSICAGLSMLGYSSLSIAQDKLDNQKELKIISYNAYWGMKSDKSEGKQKFIEWAKTQDADIIAWQEMNHFTRDSLEKFAAGYGHKYAVLLKESNDPTNDEFFPTAITSKYPIVNVHKQVDNLWHGALFANVGNYHFVVTHMNPFWTSKRIDEMELILDSIRYSNDPNGKWIIAGDLNSFSPLDKSGYNESVMAKDLAEKEKARPILHNLVNGKMDYTVQQNILDRGYIDVLKHKYPSTFVTTAPTKIFYDQAKTPLRYDYIYVSPAMKNDLVDVKVLKDDFTDQYSDHYPVEMIIKNN</sequence>
<organism evidence="3 4">
    <name type="scientific">Serratia silvae</name>
    <dbReference type="NCBI Taxonomy" id="2824122"/>
    <lineage>
        <taxon>Bacteria</taxon>
        <taxon>Pseudomonadati</taxon>
        <taxon>Pseudomonadota</taxon>
        <taxon>Gammaproteobacteria</taxon>
        <taxon>Enterobacterales</taxon>
        <taxon>Yersiniaceae</taxon>
        <taxon>Serratia</taxon>
    </lineage>
</organism>
<evidence type="ECO:0000259" key="2">
    <source>
        <dbReference type="Pfam" id="PF03372"/>
    </source>
</evidence>
<feature type="domain" description="Endonuclease/exonuclease/phosphatase" evidence="2">
    <location>
        <begin position="39"/>
        <end position="296"/>
    </location>
</feature>
<reference evidence="3" key="1">
    <citation type="submission" date="2021-04" db="EMBL/GenBank/DDBJ databases">
        <title>Genome sequence of Serratia sp. arafor3.</title>
        <authorList>
            <person name="Besaury L."/>
        </authorList>
    </citation>
    <scope>NUCLEOTIDE SEQUENCE</scope>
    <source>
        <strain evidence="3">Arafor3</strain>
    </source>
</reference>
<dbReference type="SUPFAM" id="SSF56219">
    <property type="entry name" value="DNase I-like"/>
    <property type="match status" value="1"/>
</dbReference>
<dbReference type="InterPro" id="IPR005135">
    <property type="entry name" value="Endo/exonuclease/phosphatase"/>
</dbReference>
<dbReference type="PANTHER" id="PTHR14859:SF1">
    <property type="entry name" value="PGAP2-INTERACTING PROTEIN"/>
    <property type="match status" value="1"/>
</dbReference>
<keyword evidence="3" id="KW-0540">Nuclease</keyword>
<evidence type="ECO:0000313" key="4">
    <source>
        <dbReference type="Proteomes" id="UP001165275"/>
    </source>
</evidence>
<dbReference type="PANTHER" id="PTHR14859">
    <property type="entry name" value="CALCOFLUOR WHITE HYPERSENSITIVE PROTEIN PRECURSOR"/>
    <property type="match status" value="1"/>
</dbReference>
<feature type="chain" id="PRO_5045130484" evidence="1">
    <location>
        <begin position="27"/>
        <end position="306"/>
    </location>
</feature>
<dbReference type="EMBL" id="JAGQDC010000031">
    <property type="protein sequence ID" value="MCL1031737.1"/>
    <property type="molecule type" value="Genomic_DNA"/>
</dbReference>
<dbReference type="InterPro" id="IPR036691">
    <property type="entry name" value="Endo/exonu/phosph_ase_sf"/>
</dbReference>